<keyword evidence="6" id="KW-1185">Reference proteome</keyword>
<sequence length="921" mass="103824">MKFTTAVKDHRRRRPPIRGEGHRRRRMSELDRRNPGAKEFQSIERERKSTPFLFLFFFIRFTGDRLIVVDVVEQFPRMNEEFEIDDIAEDQCVLSWINATLSDKVLASVYGITSAREVWSSLANKFASQSRTHVHHLKRKLQTLHQGSMKCTDFLEKAKLVSDEVVAVGKPLEDDDLMSYIVSGLHPSFNPFITSLSFATRDKNVSFEDFQAELLSYELLLENQNTSILPETNNFAFFTPKSNQQQYNRKPKNSSKPYSRPSYSQNPRPQYSPHPRPQYSPKPSGLPSSPQPNQMQYSFFTPKSPCQICGKLSHKALDCFHRMDYAYQGRHPPTQLAAMVAHTNAEQEEETWFADSGANQHITANLEHLTLQQPYTGQENVAVGNGQGLSIAHTGTAIFHTPEAKLNLKCVLHCPQASTNLLSINHFCLDNNCFFILTGTHYFVKDMQTGATLLEGRSEGGLYPIHLQSMSINKSHALAAVVGIKAPVSVWHSRLGHASLPIVSHSTYGNHLNSTTGFIAKIIHSSHFYQPNMTEYNWAKVALEQSKEHISYYAQQRSQKGIFIPMAASRYAYLMSITIGYSEKKFHLIADTGSSLTWIHCATSKQPKVGRNCEFGVIYGNGGEQIFGEVGWEMFRFSYCFFPKTSGYIRFGSYAEIMGRTTPMLQVPGSNHFYLYLEGISVGSSRLHLRRGIFNVSKNGNGGFIIDSGTTMIVIEPDAFWPLREALEQQSKLPILDDPDSKFEMCFSGTKIDAEAMPYIIFHFSGVNFTIPAHVAFKPIDKQTFCSIFEETSSYGIVKVAAGSSLYSHNASDLDWLRELGLVRGDTAVTAFSHPALCLNRGGLRNGTFHEFECSEADAQHMLQVWEDTTGIDPAFGYKHRPVKCPSFRRIAPDPQEKNFGCWTVSSLLSYPGRVNDDMIT</sequence>
<feature type="compositionally biased region" description="Basic residues" evidence="1">
    <location>
        <begin position="9"/>
        <end position="26"/>
    </location>
</feature>
<dbReference type="OrthoDB" id="1912561at2759"/>
<dbReference type="PROSITE" id="PS00141">
    <property type="entry name" value="ASP_PROTEASE"/>
    <property type="match status" value="1"/>
</dbReference>
<dbReference type="Pfam" id="PF14223">
    <property type="entry name" value="Retrotran_gag_2"/>
    <property type="match status" value="1"/>
</dbReference>
<dbReference type="EMBL" id="JABCRI010000014">
    <property type="protein sequence ID" value="KAF8393863.1"/>
    <property type="molecule type" value="Genomic_DNA"/>
</dbReference>
<evidence type="ECO:0000259" key="3">
    <source>
        <dbReference type="Pfam" id="PF14541"/>
    </source>
</evidence>
<proteinExistence type="predicted"/>
<dbReference type="InterPro" id="IPR001969">
    <property type="entry name" value="Aspartic_peptidase_AS"/>
</dbReference>
<dbReference type="Gene3D" id="2.40.70.10">
    <property type="entry name" value="Acid Proteases"/>
    <property type="match status" value="2"/>
</dbReference>
<protein>
    <recommendedName>
        <fullName evidence="7">Peptidase A1 domain-containing protein</fullName>
    </recommendedName>
</protein>
<feature type="domain" description="Retrovirus-related Pol polyprotein from transposon TNT 1-94-like beta-barrel" evidence="4">
    <location>
        <begin position="352"/>
        <end position="427"/>
    </location>
</feature>
<organism evidence="5 6">
    <name type="scientific">Tetracentron sinense</name>
    <name type="common">Spur-leaf</name>
    <dbReference type="NCBI Taxonomy" id="13715"/>
    <lineage>
        <taxon>Eukaryota</taxon>
        <taxon>Viridiplantae</taxon>
        <taxon>Streptophyta</taxon>
        <taxon>Embryophyta</taxon>
        <taxon>Tracheophyta</taxon>
        <taxon>Spermatophyta</taxon>
        <taxon>Magnoliopsida</taxon>
        <taxon>Trochodendrales</taxon>
        <taxon>Trochodendraceae</taxon>
        <taxon>Tetracentron</taxon>
    </lineage>
</organism>
<gene>
    <name evidence="5" type="ORF">HHK36_020061</name>
</gene>
<dbReference type="InterPro" id="IPR033121">
    <property type="entry name" value="PEPTIDASE_A1"/>
</dbReference>
<feature type="domain" description="Peptidase A1" evidence="2">
    <location>
        <begin position="573"/>
        <end position="605"/>
    </location>
</feature>
<accession>A0A834YWN6</accession>
<dbReference type="Pfam" id="PF14541">
    <property type="entry name" value="TAXi_C"/>
    <property type="match status" value="1"/>
</dbReference>
<dbReference type="InterPro" id="IPR032799">
    <property type="entry name" value="TAXi_C"/>
</dbReference>
<feature type="compositionally biased region" description="Pro residues" evidence="1">
    <location>
        <begin position="270"/>
        <end position="280"/>
    </location>
</feature>
<evidence type="ECO:0000313" key="6">
    <source>
        <dbReference type="Proteomes" id="UP000655225"/>
    </source>
</evidence>
<dbReference type="Pfam" id="PF22936">
    <property type="entry name" value="Pol_BBD"/>
    <property type="match status" value="1"/>
</dbReference>
<dbReference type="GO" id="GO:0006508">
    <property type="term" value="P:proteolysis"/>
    <property type="evidence" value="ECO:0007669"/>
    <property type="project" value="InterPro"/>
</dbReference>
<feature type="region of interest" description="Disordered" evidence="1">
    <location>
        <begin position="239"/>
        <end position="297"/>
    </location>
</feature>
<dbReference type="Pfam" id="PF00026">
    <property type="entry name" value="Asp"/>
    <property type="match status" value="1"/>
</dbReference>
<feature type="compositionally biased region" description="Basic and acidic residues" evidence="1">
    <location>
        <begin position="27"/>
        <end position="41"/>
    </location>
</feature>
<dbReference type="GO" id="GO:0004190">
    <property type="term" value="F:aspartic-type endopeptidase activity"/>
    <property type="evidence" value="ECO:0007669"/>
    <property type="project" value="InterPro"/>
</dbReference>
<dbReference type="Proteomes" id="UP000655225">
    <property type="component" value="Unassembled WGS sequence"/>
</dbReference>
<reference evidence="5 6" key="1">
    <citation type="submission" date="2020-04" db="EMBL/GenBank/DDBJ databases">
        <title>Plant Genome Project.</title>
        <authorList>
            <person name="Zhang R.-G."/>
        </authorList>
    </citation>
    <scope>NUCLEOTIDE SEQUENCE [LARGE SCALE GENOMIC DNA]</scope>
    <source>
        <strain evidence="5">YNK0</strain>
        <tissue evidence="5">Leaf</tissue>
    </source>
</reference>
<feature type="compositionally biased region" description="Polar residues" evidence="1">
    <location>
        <begin position="286"/>
        <end position="297"/>
    </location>
</feature>
<evidence type="ECO:0008006" key="7">
    <source>
        <dbReference type="Google" id="ProtNLM"/>
    </source>
</evidence>
<evidence type="ECO:0000259" key="2">
    <source>
        <dbReference type="Pfam" id="PF00026"/>
    </source>
</evidence>
<dbReference type="PANTHER" id="PTHR47481:SF31">
    <property type="entry name" value="OS01G0873500 PROTEIN"/>
    <property type="match status" value="1"/>
</dbReference>
<feature type="domain" description="Xylanase inhibitor C-terminal" evidence="3">
    <location>
        <begin position="673"/>
        <end position="793"/>
    </location>
</feature>
<feature type="compositionally biased region" description="Polar residues" evidence="1">
    <location>
        <begin position="239"/>
        <end position="269"/>
    </location>
</feature>
<dbReference type="PANTHER" id="PTHR47481">
    <property type="match status" value="1"/>
</dbReference>
<dbReference type="InterPro" id="IPR054722">
    <property type="entry name" value="PolX-like_BBD"/>
</dbReference>
<dbReference type="AlphaFoldDB" id="A0A834YWN6"/>
<evidence type="ECO:0000259" key="4">
    <source>
        <dbReference type="Pfam" id="PF22936"/>
    </source>
</evidence>
<dbReference type="InterPro" id="IPR021109">
    <property type="entry name" value="Peptidase_aspartic_dom_sf"/>
</dbReference>
<comment type="caution">
    <text evidence="5">The sequence shown here is derived from an EMBL/GenBank/DDBJ whole genome shotgun (WGS) entry which is preliminary data.</text>
</comment>
<evidence type="ECO:0000313" key="5">
    <source>
        <dbReference type="EMBL" id="KAF8393863.1"/>
    </source>
</evidence>
<dbReference type="SUPFAM" id="SSF50630">
    <property type="entry name" value="Acid proteases"/>
    <property type="match status" value="1"/>
</dbReference>
<name>A0A834YWN6_TETSI</name>
<evidence type="ECO:0000256" key="1">
    <source>
        <dbReference type="SAM" id="MobiDB-lite"/>
    </source>
</evidence>
<feature type="region of interest" description="Disordered" evidence="1">
    <location>
        <begin position="1"/>
        <end position="41"/>
    </location>
</feature>